<sequence>KMLYWERNGFCLWQKRLERARFKWPRRAADEVVVLNGQQLNWLLDGYDVMCMQPHERLHYSSVL</sequence>
<gene>
    <name evidence="1" type="ORF">MNBD_GAMMA14-2606</name>
</gene>
<name>A0A3B0ZFG7_9ZZZZ</name>
<evidence type="ECO:0000313" key="1">
    <source>
        <dbReference type="EMBL" id="VAW79456.1"/>
    </source>
</evidence>
<accession>A0A3B0ZFG7</accession>
<dbReference type="PANTHER" id="PTHR36455">
    <property type="match status" value="1"/>
</dbReference>
<proteinExistence type="predicted"/>
<dbReference type="InterPro" id="IPR008878">
    <property type="entry name" value="Transposase_IS66_Orf2"/>
</dbReference>
<dbReference type="PANTHER" id="PTHR36455:SF1">
    <property type="entry name" value="BLR8292 PROTEIN"/>
    <property type="match status" value="1"/>
</dbReference>
<feature type="non-terminal residue" evidence="1">
    <location>
        <position position="1"/>
    </location>
</feature>
<dbReference type="NCBIfam" id="NF033819">
    <property type="entry name" value="IS66_TnpB"/>
    <property type="match status" value="1"/>
</dbReference>
<dbReference type="EMBL" id="UOFM01000309">
    <property type="protein sequence ID" value="VAW79456.1"/>
    <property type="molecule type" value="Genomic_DNA"/>
</dbReference>
<protein>
    <submittedName>
        <fullName evidence="1">Mobile element protein</fullName>
    </submittedName>
</protein>
<organism evidence="1">
    <name type="scientific">hydrothermal vent metagenome</name>
    <dbReference type="NCBI Taxonomy" id="652676"/>
    <lineage>
        <taxon>unclassified sequences</taxon>
        <taxon>metagenomes</taxon>
        <taxon>ecological metagenomes</taxon>
    </lineage>
</organism>
<dbReference type="AlphaFoldDB" id="A0A3B0ZFG7"/>
<reference evidence="1" key="1">
    <citation type="submission" date="2018-06" db="EMBL/GenBank/DDBJ databases">
        <authorList>
            <person name="Zhirakovskaya E."/>
        </authorList>
    </citation>
    <scope>NUCLEOTIDE SEQUENCE</scope>
</reference>
<dbReference type="Pfam" id="PF05717">
    <property type="entry name" value="TnpB_IS66"/>
    <property type="match status" value="1"/>
</dbReference>